<reference evidence="1" key="1">
    <citation type="submission" date="2020-06" db="EMBL/GenBank/DDBJ databases">
        <authorList>
            <consortium name="Plant Systems Biology data submission"/>
        </authorList>
    </citation>
    <scope>NUCLEOTIDE SEQUENCE</scope>
    <source>
        <strain evidence="1">D6</strain>
    </source>
</reference>
<evidence type="ECO:0000313" key="2">
    <source>
        <dbReference type="Proteomes" id="UP001153069"/>
    </source>
</evidence>
<comment type="caution">
    <text evidence="1">The sequence shown here is derived from an EMBL/GenBank/DDBJ whole genome shotgun (WGS) entry which is preliminary data.</text>
</comment>
<evidence type="ECO:0000313" key="1">
    <source>
        <dbReference type="EMBL" id="CAB9525365.1"/>
    </source>
</evidence>
<sequence>MQVVAICEQCPSLATSTFKDNITPLSFLIVANASLEVIQSFCQKFPNAAKVKWCPPGFSPQVLPLETAINYGYHPGCGVIPCLVELYPNAAHTDLVVRLVHYEDGVMEDIKALLEGILRSGGFQTKEDQENLLHRVWSEDPHPNVLEYLIPKCPRVSQYPILENTCYEPQPGIITKLLPQLVKLDLTVSLELPGRQNFPEALGASHCLEELTLRFGTRLAPVWDDQVPTSVAEWAWAAMYTAIGSVPTLKKLWLSKQLDLPKSNDGITAAVVKILGRNTLDSLTLKGFRVDLDVIIAALMQSAAPLRELDIRKDCVELHQRKKILDCLKTENTTLTRLGGHLVVVGGITDQLNYFTLLNKMGRGLARDTSTTATVLVGLLHNANKDGDIAADVTKLGVLYGLLRESPSIWCFN</sequence>
<accession>A0A9N8EV90</accession>
<name>A0A9N8EV90_9STRA</name>
<gene>
    <name evidence="1" type="ORF">SEMRO_1667_G289750.1</name>
</gene>
<dbReference type="Proteomes" id="UP001153069">
    <property type="component" value="Unassembled WGS sequence"/>
</dbReference>
<proteinExistence type="predicted"/>
<protein>
    <submittedName>
        <fullName evidence="1">Uncharacterized protein</fullName>
    </submittedName>
</protein>
<dbReference type="AlphaFoldDB" id="A0A9N8EV90"/>
<organism evidence="1 2">
    <name type="scientific">Seminavis robusta</name>
    <dbReference type="NCBI Taxonomy" id="568900"/>
    <lineage>
        <taxon>Eukaryota</taxon>
        <taxon>Sar</taxon>
        <taxon>Stramenopiles</taxon>
        <taxon>Ochrophyta</taxon>
        <taxon>Bacillariophyta</taxon>
        <taxon>Bacillariophyceae</taxon>
        <taxon>Bacillariophycidae</taxon>
        <taxon>Naviculales</taxon>
        <taxon>Naviculaceae</taxon>
        <taxon>Seminavis</taxon>
    </lineage>
</organism>
<dbReference type="EMBL" id="CAICTM010001665">
    <property type="protein sequence ID" value="CAB9525365.1"/>
    <property type="molecule type" value="Genomic_DNA"/>
</dbReference>
<keyword evidence="2" id="KW-1185">Reference proteome</keyword>